<proteinExistence type="predicted"/>
<dbReference type="KEGG" id="acan:ACA1_067730"/>
<dbReference type="EMBL" id="KB007857">
    <property type="protein sequence ID" value="ELR23189.1"/>
    <property type="molecule type" value="Genomic_DNA"/>
</dbReference>
<accession>L8HCE1</accession>
<sequence length="209" mass="24469">MFYDYDMQSHTIAMLRKLMVLPTSGDAATALRDRACAAVKQAIRRIAPAVYTVEMRTETFTPQTPHGMTANVANWHFNLNHQRYYDWINADPTGPRQDHRDQARTPRLDQLTPSKGWELEEAKEGWRLMWRPRVEPWIEQFRRICDQMIAAVARLNGALAQDGYFYGENPSVSIDRNTTIEALEMALQSHIGREWFYDKKEVRLVYKYN</sequence>
<reference evidence="1 2" key="1">
    <citation type="journal article" date="2013" name="Genome Biol.">
        <title>Genome of Acanthamoeba castellanii highlights extensive lateral gene transfer and early evolution of tyrosine kinase signaling.</title>
        <authorList>
            <person name="Clarke M."/>
            <person name="Lohan A.J."/>
            <person name="Liu B."/>
            <person name="Lagkouvardos I."/>
            <person name="Roy S."/>
            <person name="Zafar N."/>
            <person name="Bertelli C."/>
            <person name="Schilde C."/>
            <person name="Kianianmomeni A."/>
            <person name="Burglin T.R."/>
            <person name="Frech C."/>
            <person name="Turcotte B."/>
            <person name="Kopec K.O."/>
            <person name="Synnott J.M."/>
            <person name="Choo C."/>
            <person name="Paponov I."/>
            <person name="Finkler A."/>
            <person name="Soon Heng Tan C."/>
            <person name="Hutchins A.P."/>
            <person name="Weinmeier T."/>
            <person name="Rattei T."/>
            <person name="Chu J.S."/>
            <person name="Gimenez G."/>
            <person name="Irimia M."/>
            <person name="Rigden D.J."/>
            <person name="Fitzpatrick D.A."/>
            <person name="Lorenzo-Morales J."/>
            <person name="Bateman A."/>
            <person name="Chiu C.H."/>
            <person name="Tang P."/>
            <person name="Hegemann P."/>
            <person name="Fromm H."/>
            <person name="Raoult D."/>
            <person name="Greub G."/>
            <person name="Miranda-Saavedra D."/>
            <person name="Chen N."/>
            <person name="Nash P."/>
            <person name="Ginger M.L."/>
            <person name="Horn M."/>
            <person name="Schaap P."/>
            <person name="Caler L."/>
            <person name="Loftus B."/>
        </authorList>
    </citation>
    <scope>NUCLEOTIDE SEQUENCE [LARGE SCALE GENOMIC DNA]</scope>
    <source>
        <strain evidence="1 2">Neff</strain>
    </source>
</reference>
<protein>
    <submittedName>
        <fullName evidence="1">Uncharacterized protein</fullName>
    </submittedName>
</protein>
<organism evidence="1 2">
    <name type="scientific">Acanthamoeba castellanii (strain ATCC 30010 / Neff)</name>
    <dbReference type="NCBI Taxonomy" id="1257118"/>
    <lineage>
        <taxon>Eukaryota</taxon>
        <taxon>Amoebozoa</taxon>
        <taxon>Discosea</taxon>
        <taxon>Longamoebia</taxon>
        <taxon>Centramoebida</taxon>
        <taxon>Acanthamoebidae</taxon>
        <taxon>Acanthamoeba</taxon>
    </lineage>
</organism>
<evidence type="ECO:0000313" key="1">
    <source>
        <dbReference type="EMBL" id="ELR23189.1"/>
    </source>
</evidence>
<dbReference type="RefSeq" id="XP_004352717.1">
    <property type="nucleotide sequence ID" value="XM_004352665.1"/>
</dbReference>
<dbReference type="VEuPathDB" id="AmoebaDB:ACA1_067730"/>
<keyword evidence="2" id="KW-1185">Reference proteome</keyword>
<dbReference type="AlphaFoldDB" id="L8HCE1"/>
<dbReference type="GeneID" id="14924163"/>
<name>L8HCE1_ACACF</name>
<evidence type="ECO:0000313" key="2">
    <source>
        <dbReference type="Proteomes" id="UP000011083"/>
    </source>
</evidence>
<dbReference type="Proteomes" id="UP000011083">
    <property type="component" value="Unassembled WGS sequence"/>
</dbReference>
<gene>
    <name evidence="1" type="ORF">ACA1_067730</name>
</gene>